<keyword evidence="1" id="KW-0812">Transmembrane</keyword>
<dbReference type="SUPFAM" id="SSF53474">
    <property type="entry name" value="alpha/beta-Hydrolases"/>
    <property type="match status" value="1"/>
</dbReference>
<sequence length="281" mass="31237">MSGWFWIVAAIGLVVVVGGLADYLLLARPGYQPVPLVMDPVPTLFIPGHLGTRYSFGHMLWRLQRRYGLSKDVVAIVAPDGKVHLRGQLNLNHHATVQVLFTDKAVRPAAQLHGLEKVIAALQTQQAFAEVNIVGHSMGGVTAVLYLLSKPTVPVANLVTIAAPMNDLEVAQRSPILNWRLTRTGPEHAAPIYQQFQKTIGNLPANLRWLNIAGDLLIGGRHDGEVAINSSFAIRYLVKDRIKDYTEVVIRGPRAAHSLLHENRLVDHDIVEYLWQRQRDF</sequence>
<dbReference type="InterPro" id="IPR010315">
    <property type="entry name" value="DUF915_hydro-like"/>
</dbReference>
<keyword evidence="1" id="KW-1133">Transmembrane helix</keyword>
<gene>
    <name evidence="2" type="ORF">LC0644_0193</name>
</gene>
<accession>A0A0C9PUB5</accession>
<dbReference type="Proteomes" id="UP000032552">
    <property type="component" value="Unassembled WGS sequence"/>
</dbReference>
<evidence type="ECO:0000313" key="2">
    <source>
        <dbReference type="EMBL" id="GAN35604.1"/>
    </source>
</evidence>
<dbReference type="Pfam" id="PF06028">
    <property type="entry name" value="DUF915"/>
    <property type="match status" value="1"/>
</dbReference>
<proteinExistence type="predicted"/>
<dbReference type="GO" id="GO:0016787">
    <property type="term" value="F:hydrolase activity"/>
    <property type="evidence" value="ECO:0007669"/>
    <property type="project" value="UniProtKB-KW"/>
</dbReference>
<dbReference type="Gene3D" id="3.40.50.1820">
    <property type="entry name" value="alpha/beta hydrolase"/>
    <property type="match status" value="1"/>
</dbReference>
<protein>
    <submittedName>
        <fullName evidence="2">Alpha/beta hydrolase superfamily protein</fullName>
    </submittedName>
</protein>
<dbReference type="RefSeq" id="WP_045624676.1">
    <property type="nucleotide sequence ID" value="NZ_BAYM01000009.1"/>
</dbReference>
<feature type="transmembrane region" description="Helical" evidence="1">
    <location>
        <begin position="6"/>
        <end position="26"/>
    </location>
</feature>
<comment type="caution">
    <text evidence="2">The sequence shown here is derived from an EMBL/GenBank/DDBJ whole genome shotgun (WGS) entry which is preliminary data.</text>
</comment>
<organism evidence="2 3">
    <name type="scientific">Lacticaseibacillus paracasei NRIC 0644</name>
    <dbReference type="NCBI Taxonomy" id="1435038"/>
    <lineage>
        <taxon>Bacteria</taxon>
        <taxon>Bacillati</taxon>
        <taxon>Bacillota</taxon>
        <taxon>Bacilli</taxon>
        <taxon>Lactobacillales</taxon>
        <taxon>Lactobacillaceae</taxon>
        <taxon>Lacticaseibacillus</taxon>
    </lineage>
</organism>
<dbReference type="AlphaFoldDB" id="A0A0C9PUB5"/>
<reference evidence="3" key="1">
    <citation type="submission" date="2014-05" db="EMBL/GenBank/DDBJ databases">
        <title>Whole genome sequencing of Lactobacillus casei NRIC0644.</title>
        <authorList>
            <person name="Atarashi H."/>
            <person name="Yoshida Y."/>
            <person name="Fujimura S."/>
            <person name="Tanaka N."/>
            <person name="Shiwa Y."/>
            <person name="Yoshikawa H."/>
            <person name="Okada S."/>
            <person name="Nakagawa J."/>
        </authorList>
    </citation>
    <scope>NUCLEOTIDE SEQUENCE [LARGE SCALE GENOMIC DNA]</scope>
    <source>
        <strain evidence="3">NRIC0644</strain>
    </source>
</reference>
<evidence type="ECO:0000256" key="1">
    <source>
        <dbReference type="SAM" id="Phobius"/>
    </source>
</evidence>
<keyword evidence="2" id="KW-0378">Hydrolase</keyword>
<evidence type="ECO:0000313" key="3">
    <source>
        <dbReference type="Proteomes" id="UP000032552"/>
    </source>
</evidence>
<dbReference type="InterPro" id="IPR029058">
    <property type="entry name" value="AB_hydrolase_fold"/>
</dbReference>
<name>A0A0C9PUB5_LACPA</name>
<dbReference type="EMBL" id="BAYM01000009">
    <property type="protein sequence ID" value="GAN35604.1"/>
    <property type="molecule type" value="Genomic_DNA"/>
</dbReference>
<keyword evidence="1" id="KW-0472">Membrane</keyword>